<reference evidence="2 3" key="1">
    <citation type="submission" date="2017-05" db="EMBL/GenBank/DDBJ databases">
        <title>De novo genome assembly of Deniococcus indicus strain DR1.</title>
        <authorList>
            <person name="Chauhan D."/>
            <person name="Yennamalli R.M."/>
            <person name="Priyadarshini R."/>
        </authorList>
    </citation>
    <scope>NUCLEOTIDE SEQUENCE [LARGE SCALE GENOMIC DNA]</scope>
    <source>
        <strain evidence="2 3">DR1</strain>
    </source>
</reference>
<dbReference type="Proteomes" id="UP000197208">
    <property type="component" value="Unassembled WGS sequence"/>
</dbReference>
<dbReference type="Gene3D" id="3.40.50.300">
    <property type="entry name" value="P-loop containing nucleotide triphosphate hydrolases"/>
    <property type="match status" value="1"/>
</dbReference>
<proteinExistence type="predicted"/>
<dbReference type="OrthoDB" id="9816297at2"/>
<evidence type="ECO:0000313" key="3">
    <source>
        <dbReference type="Proteomes" id="UP000197208"/>
    </source>
</evidence>
<accession>A0A246BQK2</accession>
<dbReference type="CDD" id="cd02042">
    <property type="entry name" value="ParAB_family"/>
    <property type="match status" value="1"/>
</dbReference>
<keyword evidence="3" id="KW-1185">Reference proteome</keyword>
<dbReference type="PIRSF" id="PIRSF009320">
    <property type="entry name" value="Nuc_binding_HP_1000"/>
    <property type="match status" value="1"/>
</dbReference>
<sequence>MTKVVAITSEKGGVGKSTLAVHLAGAAHAAGRSVLLIDEDGRVGSSLRWAARTGGLPFQVMAADDVKPKRLSAFDLIILDTEGRPRRRDLRQLAERTDLILVPSGVSTLELEATRELLDFLSGEDAARKTRVVLTRVPPVGRAADEAREDLREDGVTVCNAVVRHYAAYQKAAELGILAGDVRDPRAEAAWNDILALAGEVL</sequence>
<dbReference type="InterPro" id="IPR002586">
    <property type="entry name" value="CobQ/CobB/MinD/ParA_Nub-bd_dom"/>
</dbReference>
<dbReference type="SUPFAM" id="SSF52540">
    <property type="entry name" value="P-loop containing nucleoside triphosphate hydrolases"/>
    <property type="match status" value="1"/>
</dbReference>
<name>A0A246BQK2_9DEIO</name>
<dbReference type="PANTHER" id="PTHR13696">
    <property type="entry name" value="P-LOOP CONTAINING NUCLEOSIDE TRIPHOSPHATE HYDROLASE"/>
    <property type="match status" value="1"/>
</dbReference>
<gene>
    <name evidence="2" type="ORF">CBQ26_06790</name>
</gene>
<dbReference type="AlphaFoldDB" id="A0A246BQK2"/>
<protein>
    <submittedName>
        <fullName evidence="2">Chromosome partitioning protein ParA</fullName>
    </submittedName>
</protein>
<dbReference type="RefSeq" id="WP_088247782.1">
    <property type="nucleotide sequence ID" value="NZ_BNAM01000003.1"/>
</dbReference>
<dbReference type="InterPro" id="IPR027417">
    <property type="entry name" value="P-loop_NTPase"/>
</dbReference>
<dbReference type="Pfam" id="PF01656">
    <property type="entry name" value="CbiA"/>
    <property type="match status" value="1"/>
</dbReference>
<dbReference type="PANTHER" id="PTHR13696:SF96">
    <property type="entry name" value="COBQ_COBB_MIND_PARA NUCLEOTIDE BINDING DOMAIN-CONTAINING PROTEIN"/>
    <property type="match status" value="1"/>
</dbReference>
<evidence type="ECO:0000259" key="1">
    <source>
        <dbReference type="Pfam" id="PF01656"/>
    </source>
</evidence>
<organism evidence="2 3">
    <name type="scientific">Deinococcus indicus</name>
    <dbReference type="NCBI Taxonomy" id="223556"/>
    <lineage>
        <taxon>Bacteria</taxon>
        <taxon>Thermotogati</taxon>
        <taxon>Deinococcota</taxon>
        <taxon>Deinococci</taxon>
        <taxon>Deinococcales</taxon>
        <taxon>Deinococcaceae</taxon>
        <taxon>Deinococcus</taxon>
    </lineage>
</organism>
<comment type="caution">
    <text evidence="2">The sequence shown here is derived from an EMBL/GenBank/DDBJ whole genome shotgun (WGS) entry which is preliminary data.</text>
</comment>
<dbReference type="InterPro" id="IPR050678">
    <property type="entry name" value="DNA_Partitioning_ATPase"/>
</dbReference>
<dbReference type="EMBL" id="NHMK01000009">
    <property type="protein sequence ID" value="OWL97934.1"/>
    <property type="molecule type" value="Genomic_DNA"/>
</dbReference>
<evidence type="ECO:0000313" key="2">
    <source>
        <dbReference type="EMBL" id="OWL97934.1"/>
    </source>
</evidence>
<feature type="domain" description="CobQ/CobB/MinD/ParA nucleotide binding" evidence="1">
    <location>
        <begin position="5"/>
        <end position="171"/>
    </location>
</feature>